<dbReference type="EMBL" id="ASPP01009321">
    <property type="protein sequence ID" value="ETO24280.1"/>
    <property type="molecule type" value="Genomic_DNA"/>
</dbReference>
<comment type="caution">
    <text evidence="1">The sequence shown here is derived from an EMBL/GenBank/DDBJ whole genome shotgun (WGS) entry which is preliminary data.</text>
</comment>
<dbReference type="Proteomes" id="UP000023152">
    <property type="component" value="Unassembled WGS sequence"/>
</dbReference>
<feature type="non-terminal residue" evidence="1">
    <location>
        <position position="142"/>
    </location>
</feature>
<dbReference type="PANTHER" id="PTHR11076">
    <property type="entry name" value="DNA REPAIR POLYMERASE UMUC / TRANSFERASE FAMILY MEMBER"/>
    <property type="match status" value="1"/>
</dbReference>
<dbReference type="GO" id="GO:0005634">
    <property type="term" value="C:nucleus"/>
    <property type="evidence" value="ECO:0007669"/>
    <property type="project" value="TreeGrafter"/>
</dbReference>
<organism evidence="1 2">
    <name type="scientific">Reticulomyxa filosa</name>
    <dbReference type="NCBI Taxonomy" id="46433"/>
    <lineage>
        <taxon>Eukaryota</taxon>
        <taxon>Sar</taxon>
        <taxon>Rhizaria</taxon>
        <taxon>Retaria</taxon>
        <taxon>Foraminifera</taxon>
        <taxon>Monothalamids</taxon>
        <taxon>Reticulomyxidae</taxon>
        <taxon>Reticulomyxa</taxon>
    </lineage>
</organism>
<dbReference type="GO" id="GO:0042276">
    <property type="term" value="P:error-prone translesion synthesis"/>
    <property type="evidence" value="ECO:0007669"/>
    <property type="project" value="TreeGrafter"/>
</dbReference>
<proteinExistence type="predicted"/>
<evidence type="ECO:0000313" key="1">
    <source>
        <dbReference type="EMBL" id="ETO24280.1"/>
    </source>
</evidence>
<dbReference type="GO" id="GO:0003887">
    <property type="term" value="F:DNA-directed DNA polymerase activity"/>
    <property type="evidence" value="ECO:0007669"/>
    <property type="project" value="TreeGrafter"/>
</dbReference>
<accession>X6ND72</accession>
<reference evidence="1 2" key="1">
    <citation type="journal article" date="2013" name="Curr. Biol.">
        <title>The Genome of the Foraminiferan Reticulomyxa filosa.</title>
        <authorList>
            <person name="Glockner G."/>
            <person name="Hulsmann N."/>
            <person name="Schleicher M."/>
            <person name="Noegel A.A."/>
            <person name="Eichinger L."/>
            <person name="Gallinger C."/>
            <person name="Pawlowski J."/>
            <person name="Sierra R."/>
            <person name="Euteneuer U."/>
            <person name="Pillet L."/>
            <person name="Moustafa A."/>
            <person name="Platzer M."/>
            <person name="Groth M."/>
            <person name="Szafranski K."/>
            <person name="Schliwa M."/>
        </authorList>
    </citation>
    <scope>NUCLEOTIDE SEQUENCE [LARGE SCALE GENOMIC DNA]</scope>
</reference>
<dbReference type="InterPro" id="IPR050116">
    <property type="entry name" value="DNA_polymerase-Y"/>
</dbReference>
<evidence type="ECO:0008006" key="3">
    <source>
        <dbReference type="Google" id="ProtNLM"/>
    </source>
</evidence>
<name>X6ND72_RETFI</name>
<dbReference type="AlphaFoldDB" id="X6ND72"/>
<dbReference type="OrthoDB" id="1747274at2759"/>
<keyword evidence="2" id="KW-1185">Reference proteome</keyword>
<evidence type="ECO:0000313" key="2">
    <source>
        <dbReference type="Proteomes" id="UP000023152"/>
    </source>
</evidence>
<protein>
    <recommendedName>
        <fullName evidence="3">UmuC domain-containing protein</fullName>
    </recommendedName>
</protein>
<sequence length="142" mass="16552">MTDENPEKPDNSAEPGSRRTLAIENGNGEKAIGNGNNTSHLFVYASEKAGMQHINKQKLQETLYEMSKDSKYFQNELRRAQQVCVSCRRTNKTKERKIKNMTDEQVQSMQWKCDRQLQTIDSQERDLTKTWIHIDMDMFYAA</sequence>
<gene>
    <name evidence="1" type="ORF">RFI_12875</name>
</gene>
<dbReference type="Gene3D" id="1.10.150.810">
    <property type="match status" value="1"/>
</dbReference>
<dbReference type="PANTHER" id="PTHR11076:SF33">
    <property type="entry name" value="DNA POLYMERASE KAPPA"/>
    <property type="match status" value="1"/>
</dbReference>